<dbReference type="InterPro" id="IPR036291">
    <property type="entry name" value="NAD(P)-bd_dom_sf"/>
</dbReference>
<dbReference type="InterPro" id="IPR002347">
    <property type="entry name" value="SDR_fam"/>
</dbReference>
<protein>
    <submittedName>
        <fullName evidence="2">Acetoacetyl-CoA reductase</fullName>
    </submittedName>
</protein>
<dbReference type="NCBIfam" id="NF009466">
    <property type="entry name" value="PRK12826.1-2"/>
    <property type="match status" value="1"/>
</dbReference>
<organism evidence="2 3">
    <name type="scientific">Archangium violaceum Cb vi76</name>
    <dbReference type="NCBI Taxonomy" id="1406225"/>
    <lineage>
        <taxon>Bacteria</taxon>
        <taxon>Pseudomonadati</taxon>
        <taxon>Myxococcota</taxon>
        <taxon>Myxococcia</taxon>
        <taxon>Myxococcales</taxon>
        <taxon>Cystobacterineae</taxon>
        <taxon>Archangiaceae</taxon>
        <taxon>Archangium</taxon>
    </lineage>
</organism>
<dbReference type="EMBL" id="JPMI01000006">
    <property type="protein sequence ID" value="KFA94616.1"/>
    <property type="molecule type" value="Genomic_DNA"/>
</dbReference>
<dbReference type="PANTHER" id="PTHR42879:SF2">
    <property type="entry name" value="3-OXOACYL-[ACYL-CARRIER-PROTEIN] REDUCTASE FABG"/>
    <property type="match status" value="1"/>
</dbReference>
<dbReference type="AlphaFoldDB" id="A0A084T1N1"/>
<dbReference type="PRINTS" id="PR00081">
    <property type="entry name" value="GDHRDH"/>
</dbReference>
<sequence length="258" mass="27195">MGARLEAKLALVTGASRGIGAAIAEVLAENGYQVALLARDAQALSRLEQKLTASGARARTFICDVADEAAVDATLARIETELGVPGVIVNNAGYGGPFHRADEVPTEEWKTLFGVNMDGVYYICRWALPRMKTGGYGRIVNISSIQGLFGGAQSSTYAATKHALIGYSKTLAVEWGAYGITCNAICPGYIDTEMLAKADPEVRKALLRRIPAGRFGTGEDVARMVAFLVGPHGSYINGSALVIDGGLSSHLANDVPSF</sequence>
<name>A0A084T1N1_9BACT</name>
<evidence type="ECO:0000313" key="2">
    <source>
        <dbReference type="EMBL" id="KFA94616.1"/>
    </source>
</evidence>
<dbReference type="FunFam" id="3.40.50.720:FF:000084">
    <property type="entry name" value="Short-chain dehydrogenase reductase"/>
    <property type="match status" value="1"/>
</dbReference>
<comment type="caution">
    <text evidence="2">The sequence shown here is derived from an EMBL/GenBank/DDBJ whole genome shotgun (WGS) entry which is preliminary data.</text>
</comment>
<evidence type="ECO:0000256" key="1">
    <source>
        <dbReference type="ARBA" id="ARBA00006484"/>
    </source>
</evidence>
<dbReference type="InterPro" id="IPR050259">
    <property type="entry name" value="SDR"/>
</dbReference>
<dbReference type="PANTHER" id="PTHR42879">
    <property type="entry name" value="3-OXOACYL-(ACYL-CARRIER-PROTEIN) REDUCTASE"/>
    <property type="match status" value="1"/>
</dbReference>
<dbReference type="Gene3D" id="3.40.50.720">
    <property type="entry name" value="NAD(P)-binding Rossmann-like Domain"/>
    <property type="match status" value="1"/>
</dbReference>
<gene>
    <name evidence="2" type="ORF">Q664_01540</name>
</gene>
<proteinExistence type="inferred from homology"/>
<dbReference type="RefSeq" id="WP_043389015.1">
    <property type="nucleotide sequence ID" value="NZ_JPMI01000006.1"/>
</dbReference>
<dbReference type="Pfam" id="PF13561">
    <property type="entry name" value="adh_short_C2"/>
    <property type="match status" value="1"/>
</dbReference>
<comment type="similarity">
    <text evidence="1">Belongs to the short-chain dehydrogenases/reductases (SDR) family.</text>
</comment>
<accession>A0A084T1N1</accession>
<reference evidence="2 3" key="1">
    <citation type="submission" date="2014-07" db="EMBL/GenBank/DDBJ databases">
        <title>Draft Genome Sequence of Gephyronic Acid Producer, Cystobacter violaceus Strain Cb vi76.</title>
        <authorList>
            <person name="Stevens D.C."/>
            <person name="Young J."/>
            <person name="Carmichael R."/>
            <person name="Tan J."/>
            <person name="Taylor R.E."/>
        </authorList>
    </citation>
    <scope>NUCLEOTIDE SEQUENCE [LARGE SCALE GENOMIC DNA]</scope>
    <source>
        <strain evidence="2 3">Cb vi76</strain>
    </source>
</reference>
<dbReference type="PRINTS" id="PR00080">
    <property type="entry name" value="SDRFAMILY"/>
</dbReference>
<dbReference type="Proteomes" id="UP000028547">
    <property type="component" value="Unassembled WGS sequence"/>
</dbReference>
<dbReference type="InterPro" id="IPR020904">
    <property type="entry name" value="Sc_DH/Rdtase_CS"/>
</dbReference>
<evidence type="ECO:0000313" key="3">
    <source>
        <dbReference type="Proteomes" id="UP000028547"/>
    </source>
</evidence>
<dbReference type="GO" id="GO:0032787">
    <property type="term" value="P:monocarboxylic acid metabolic process"/>
    <property type="evidence" value="ECO:0007669"/>
    <property type="project" value="UniProtKB-ARBA"/>
</dbReference>
<dbReference type="SUPFAM" id="SSF51735">
    <property type="entry name" value="NAD(P)-binding Rossmann-fold domains"/>
    <property type="match status" value="1"/>
</dbReference>
<dbReference type="PROSITE" id="PS00061">
    <property type="entry name" value="ADH_SHORT"/>
    <property type="match status" value="1"/>
</dbReference>